<dbReference type="SUPFAM" id="SSF52058">
    <property type="entry name" value="L domain-like"/>
    <property type="match status" value="1"/>
</dbReference>
<feature type="chain" id="PRO_5046816539" description="Internalin" evidence="5">
    <location>
        <begin position="24"/>
        <end position="450"/>
    </location>
</feature>
<gene>
    <name evidence="6" type="ORF">INF20_03560</name>
</gene>
<dbReference type="Proteomes" id="UP001516588">
    <property type="component" value="Unassembled WGS sequence"/>
</dbReference>
<evidence type="ECO:0000256" key="3">
    <source>
        <dbReference type="SAM" id="MobiDB-lite"/>
    </source>
</evidence>
<dbReference type="EMBL" id="JADCKA010000004">
    <property type="protein sequence ID" value="MBE5035357.1"/>
    <property type="molecule type" value="Genomic_DNA"/>
</dbReference>
<comment type="caution">
    <text evidence="6">The sequence shown here is derived from an EMBL/GenBank/DDBJ whole genome shotgun (WGS) entry which is preliminary data.</text>
</comment>
<keyword evidence="5" id="KW-0732">Signal</keyword>
<reference evidence="6 7" key="1">
    <citation type="submission" date="2020-10" db="EMBL/GenBank/DDBJ databases">
        <title>ChiBAC.</title>
        <authorList>
            <person name="Zenner C."/>
            <person name="Hitch T.C.A."/>
            <person name="Clavel T."/>
        </authorList>
    </citation>
    <scope>NUCLEOTIDE SEQUENCE [LARGE SCALE GENOMIC DNA]</scope>
    <source>
        <strain evidence="6 7">DSM 108706</strain>
    </source>
</reference>
<dbReference type="PANTHER" id="PTHR47566">
    <property type="match status" value="1"/>
</dbReference>
<keyword evidence="4" id="KW-0472">Membrane</keyword>
<keyword evidence="4" id="KW-1133">Transmembrane helix</keyword>
<evidence type="ECO:0000313" key="7">
    <source>
        <dbReference type="Proteomes" id="UP001516588"/>
    </source>
</evidence>
<keyword evidence="2" id="KW-0677">Repeat</keyword>
<evidence type="ECO:0000256" key="1">
    <source>
        <dbReference type="ARBA" id="ARBA00022614"/>
    </source>
</evidence>
<evidence type="ECO:0000313" key="6">
    <source>
        <dbReference type="EMBL" id="MBE5035357.1"/>
    </source>
</evidence>
<evidence type="ECO:0008006" key="8">
    <source>
        <dbReference type="Google" id="ProtNLM"/>
    </source>
</evidence>
<dbReference type="PANTHER" id="PTHR47566:SF1">
    <property type="entry name" value="PROTEIN NUD1"/>
    <property type="match status" value="1"/>
</dbReference>
<feature type="region of interest" description="Disordered" evidence="3">
    <location>
        <begin position="353"/>
        <end position="422"/>
    </location>
</feature>
<protein>
    <recommendedName>
        <fullName evidence="8">Internalin</fullName>
    </recommendedName>
</protein>
<sequence>MNSTRRKTAIMAAALLITTSVWSLSSGEIMALAAESTGEPEISWPVKISEETFPDEAFRQYVSTHDDIDKNGELSQSEADKVTEIRISNNRAVTSLEGIEYFSKLENLYCDGDSISALNVGGNSELRTLNCSDNNISELDLTKNSCLESLECFKNGLSTLNLSGNPELTNLLCGGDKLKDIDISANPKLNSFAYLAGGLRNIDFSNNPQLQQIWISGTPLESLDVSHNPQLTSLLVYITNIQTVDLTNNPLLTAGNVNLHSDKLVSIHTAMKDASSMNLSTQRPVTVKVPAGTGDYDLRNLDPAINSSSIQGLDGVVIENAIVKDVYPGREISYNYSDNGAEFTAHIRFVEDDTAQGPTGPDDPQEPPVPDKPQEPESPQNPTEPGESVNPEPPAISGGTVDLTKPETAKVTETPVKTSDESIPLVVGGIVIISALGTVIFAATGKRKNR</sequence>
<accession>A0ABR9QWV2</accession>
<feature type="signal peptide" evidence="5">
    <location>
        <begin position="1"/>
        <end position="23"/>
    </location>
</feature>
<dbReference type="Gene3D" id="3.80.10.10">
    <property type="entry name" value="Ribonuclease Inhibitor"/>
    <property type="match status" value="1"/>
</dbReference>
<evidence type="ECO:0000256" key="4">
    <source>
        <dbReference type="SAM" id="Phobius"/>
    </source>
</evidence>
<dbReference type="InterPro" id="IPR052574">
    <property type="entry name" value="CDIRP"/>
</dbReference>
<organism evidence="6 7">
    <name type="scientific">Gallibacter intestinalis</name>
    <dbReference type="NCBI Taxonomy" id="2779356"/>
    <lineage>
        <taxon>Bacteria</taxon>
        <taxon>Bacillati</taxon>
        <taxon>Bacillota</taxon>
        <taxon>Clostridia</taxon>
        <taxon>Eubacteriales</taxon>
        <taxon>Eubacteriaceae</taxon>
        <taxon>Gallibacter</taxon>
    </lineage>
</organism>
<dbReference type="InterPro" id="IPR032675">
    <property type="entry name" value="LRR_dom_sf"/>
</dbReference>
<evidence type="ECO:0000256" key="2">
    <source>
        <dbReference type="ARBA" id="ARBA00022737"/>
    </source>
</evidence>
<keyword evidence="4" id="KW-0812">Transmembrane</keyword>
<keyword evidence="7" id="KW-1185">Reference proteome</keyword>
<proteinExistence type="predicted"/>
<feature type="transmembrane region" description="Helical" evidence="4">
    <location>
        <begin position="423"/>
        <end position="444"/>
    </location>
</feature>
<name>A0ABR9QWV2_9FIRM</name>
<dbReference type="RefSeq" id="WP_226385024.1">
    <property type="nucleotide sequence ID" value="NZ_JADCKA010000004.1"/>
</dbReference>
<evidence type="ECO:0000256" key="5">
    <source>
        <dbReference type="SAM" id="SignalP"/>
    </source>
</evidence>
<keyword evidence="1" id="KW-0433">Leucine-rich repeat</keyword>